<organism evidence="1 2">
    <name type="scientific">Streblomastix strix</name>
    <dbReference type="NCBI Taxonomy" id="222440"/>
    <lineage>
        <taxon>Eukaryota</taxon>
        <taxon>Metamonada</taxon>
        <taxon>Preaxostyla</taxon>
        <taxon>Oxymonadida</taxon>
        <taxon>Streblomastigidae</taxon>
        <taxon>Streblomastix</taxon>
    </lineage>
</organism>
<sequence>MNKSSKYVIRIPKLLQSLIALATFRLGTHLREQTDLLRLEVRRQSRECLRYIQVYGDEQDQQELVNNGYRRVIFLSFCTAGGIGEEQDVEIWNGLWQISVFLRKLLE</sequence>
<comment type="caution">
    <text evidence="1">The sequence shown here is derived from an EMBL/GenBank/DDBJ whole genome shotgun (WGS) entry which is preliminary data.</text>
</comment>
<evidence type="ECO:0000313" key="1">
    <source>
        <dbReference type="EMBL" id="KAA6330785.1"/>
    </source>
</evidence>
<reference evidence="1 2" key="1">
    <citation type="submission" date="2019-03" db="EMBL/GenBank/DDBJ databases">
        <title>Single cell metagenomics reveals metabolic interactions within the superorganism composed of flagellate Streblomastix strix and complex community of Bacteroidetes bacteria on its surface.</title>
        <authorList>
            <person name="Treitli S.C."/>
            <person name="Kolisko M."/>
            <person name="Husnik F."/>
            <person name="Keeling P."/>
            <person name="Hampl V."/>
        </authorList>
    </citation>
    <scope>NUCLEOTIDE SEQUENCE [LARGE SCALE GENOMIC DNA]</scope>
    <source>
        <strain evidence="1">ST1C</strain>
    </source>
</reference>
<evidence type="ECO:0000313" key="2">
    <source>
        <dbReference type="Proteomes" id="UP000324800"/>
    </source>
</evidence>
<dbReference type="EMBL" id="SNRW01042768">
    <property type="protein sequence ID" value="KAA6330785.1"/>
    <property type="molecule type" value="Genomic_DNA"/>
</dbReference>
<proteinExistence type="predicted"/>
<feature type="non-terminal residue" evidence="1">
    <location>
        <position position="107"/>
    </location>
</feature>
<protein>
    <submittedName>
        <fullName evidence="1">Uncharacterized protein</fullName>
    </submittedName>
</protein>
<dbReference type="Proteomes" id="UP000324800">
    <property type="component" value="Unassembled WGS sequence"/>
</dbReference>
<dbReference type="AlphaFoldDB" id="A0A5J4RB41"/>
<name>A0A5J4RB41_9EUKA</name>
<gene>
    <name evidence="1" type="ORF">EZS28_053457</name>
</gene>
<accession>A0A5J4RB41</accession>